<dbReference type="Proteomes" id="UP000013009">
    <property type="component" value="Unassembled WGS sequence"/>
</dbReference>
<accession>N9R7G8</accession>
<dbReference type="HOGENOM" id="CLU_120514_0_0_6"/>
<gene>
    <name evidence="1" type="ORF">F889_01841</name>
</gene>
<dbReference type="PATRIC" id="fig|1217695.3.peg.1783"/>
<dbReference type="EMBL" id="APRZ01000015">
    <property type="protein sequence ID" value="ENX34555.1"/>
    <property type="molecule type" value="Genomic_DNA"/>
</dbReference>
<dbReference type="Pfam" id="PF19383">
    <property type="entry name" value="DUF5958"/>
    <property type="match status" value="1"/>
</dbReference>
<dbReference type="AlphaFoldDB" id="N9R7G8"/>
<comment type="caution">
    <text evidence="1">The sequence shown here is derived from an EMBL/GenBank/DDBJ whole genome shotgun (WGS) entry which is preliminary data.</text>
</comment>
<organism evidence="1 2">
    <name type="scientific">Acinetobacter colistiniresistens</name>
    <dbReference type="NCBI Taxonomy" id="280145"/>
    <lineage>
        <taxon>Bacteria</taxon>
        <taxon>Pseudomonadati</taxon>
        <taxon>Pseudomonadota</taxon>
        <taxon>Gammaproteobacteria</taxon>
        <taxon>Moraxellales</taxon>
        <taxon>Moraxellaceae</taxon>
        <taxon>Acinetobacter</taxon>
    </lineage>
</organism>
<dbReference type="OrthoDB" id="1376919at2"/>
<proteinExistence type="predicted"/>
<evidence type="ECO:0000313" key="1">
    <source>
        <dbReference type="EMBL" id="ENX34555.1"/>
    </source>
</evidence>
<dbReference type="RefSeq" id="WP_005273323.1">
    <property type="nucleotide sequence ID" value="NZ_KB850195.1"/>
</dbReference>
<evidence type="ECO:0000313" key="2">
    <source>
        <dbReference type="Proteomes" id="UP000013009"/>
    </source>
</evidence>
<name>N9R7G8_9GAMM</name>
<keyword evidence="2" id="KW-1185">Reference proteome</keyword>
<dbReference type="InterPro" id="IPR046002">
    <property type="entry name" value="DUF5958"/>
</dbReference>
<reference evidence="1 2" key="1">
    <citation type="submission" date="2013-02" db="EMBL/GenBank/DDBJ databases">
        <title>The Genome Sequence of Acinetobacter sp. NIPH 1859.</title>
        <authorList>
            <consortium name="The Broad Institute Genome Sequencing Platform"/>
            <consortium name="The Broad Institute Genome Sequencing Center for Infectious Disease"/>
            <person name="Cerqueira G."/>
            <person name="Feldgarden M."/>
            <person name="Courvalin P."/>
            <person name="Perichon B."/>
            <person name="Grillot-Courvalin C."/>
            <person name="Clermont D."/>
            <person name="Rocha E."/>
            <person name="Yoon E.-J."/>
            <person name="Nemec A."/>
            <person name="Walker B."/>
            <person name="Young S.K."/>
            <person name="Zeng Q."/>
            <person name="Gargeya S."/>
            <person name="Fitzgerald M."/>
            <person name="Haas B."/>
            <person name="Abouelleil A."/>
            <person name="Alvarado L."/>
            <person name="Arachchi H.M."/>
            <person name="Berlin A.M."/>
            <person name="Chapman S.B."/>
            <person name="Dewar J."/>
            <person name="Goldberg J."/>
            <person name="Griggs A."/>
            <person name="Gujja S."/>
            <person name="Hansen M."/>
            <person name="Howarth C."/>
            <person name="Imamovic A."/>
            <person name="Larimer J."/>
            <person name="McCowan C."/>
            <person name="Murphy C."/>
            <person name="Neiman D."/>
            <person name="Pearson M."/>
            <person name="Priest M."/>
            <person name="Roberts A."/>
            <person name="Saif S."/>
            <person name="Shea T."/>
            <person name="Sisk P."/>
            <person name="Sykes S."/>
            <person name="Wortman J."/>
            <person name="Nusbaum C."/>
            <person name="Birren B."/>
        </authorList>
    </citation>
    <scope>NUCLEOTIDE SEQUENCE [LARGE SCALE GENOMIC DNA]</scope>
    <source>
        <strain evidence="1 2">NIPH 1859</strain>
    </source>
</reference>
<protein>
    <submittedName>
        <fullName evidence="1">Uncharacterized protein</fullName>
    </submittedName>
</protein>
<sequence>MKNEIAIYLNKVAQGIIPLNDSLEWFNNLDDEPRIQMLETLIYYIQQSGMSASSIKNFLEPARLFSGLKIGHTPVQILKSVEQSGLMSTSALKVGLYKFLKLPQTEQNQSFLLLIGILNYNFHMKKNSDSRKWWYEDLSQDQNFPEI</sequence>